<dbReference type="Pfam" id="PF00565">
    <property type="entry name" value="SNase"/>
    <property type="match status" value="1"/>
</dbReference>
<dbReference type="RefSeq" id="WP_169141851.1">
    <property type="nucleotide sequence ID" value="NZ_WTVS01000040.1"/>
</dbReference>
<reference evidence="3 4" key="1">
    <citation type="submission" date="2019-12" db="EMBL/GenBank/DDBJ databases">
        <title>Comparative genomics gives insights into the taxonomy of the Azoarcus-Aromatoleum group and reveals separate origins of nif in the plant-associated Azoarcus and non-plant-associated Aromatoleum sub-groups.</title>
        <authorList>
            <person name="Lafos M."/>
            <person name="Maluk M."/>
            <person name="Batista M."/>
            <person name="Junghare M."/>
            <person name="Carmona M."/>
            <person name="Faoro H."/>
            <person name="Cruz L.M."/>
            <person name="Battistoni F."/>
            <person name="De Souza E."/>
            <person name="Pedrosa F."/>
            <person name="Chen W.-M."/>
            <person name="Poole P.S."/>
            <person name="Dixon R.A."/>
            <person name="James E.K."/>
        </authorList>
    </citation>
    <scope>NUCLEOTIDE SEQUENCE [LARGE SCALE GENOMIC DNA]</scope>
    <source>
        <strain evidence="3 4">T</strain>
    </source>
</reference>
<name>A0ABX1NIU0_9RHOO</name>
<dbReference type="SUPFAM" id="SSF50199">
    <property type="entry name" value="Staphylococcal nuclease"/>
    <property type="match status" value="1"/>
</dbReference>
<dbReference type="PANTHER" id="PTHR12302:SF26">
    <property type="entry name" value="BLR1266 PROTEIN"/>
    <property type="match status" value="1"/>
</dbReference>
<gene>
    <name evidence="3" type="ORF">GPA27_17820</name>
</gene>
<evidence type="ECO:0000313" key="3">
    <source>
        <dbReference type="EMBL" id="NMF99241.1"/>
    </source>
</evidence>
<dbReference type="Gene3D" id="2.40.50.90">
    <property type="match status" value="1"/>
</dbReference>
<protein>
    <submittedName>
        <fullName evidence="3">Nuclease</fullName>
    </submittedName>
</protein>
<keyword evidence="4" id="KW-1185">Reference proteome</keyword>
<dbReference type="SMART" id="SM00318">
    <property type="entry name" value="SNc"/>
    <property type="match status" value="1"/>
</dbReference>
<proteinExistence type="predicted"/>
<feature type="region of interest" description="Disordered" evidence="1">
    <location>
        <begin position="99"/>
        <end position="124"/>
    </location>
</feature>
<dbReference type="PANTHER" id="PTHR12302">
    <property type="entry name" value="EBNA2 BINDING PROTEIN P100"/>
    <property type="match status" value="1"/>
</dbReference>
<organism evidence="3 4">
    <name type="scientific">Aromatoleum toluolicum</name>
    <dbReference type="NCBI Taxonomy" id="90060"/>
    <lineage>
        <taxon>Bacteria</taxon>
        <taxon>Pseudomonadati</taxon>
        <taxon>Pseudomonadota</taxon>
        <taxon>Betaproteobacteria</taxon>
        <taxon>Rhodocyclales</taxon>
        <taxon>Rhodocyclaceae</taxon>
        <taxon>Aromatoleum</taxon>
    </lineage>
</organism>
<evidence type="ECO:0000259" key="2">
    <source>
        <dbReference type="PROSITE" id="PS50830"/>
    </source>
</evidence>
<dbReference type="EMBL" id="WTVS01000040">
    <property type="protein sequence ID" value="NMF99241.1"/>
    <property type="molecule type" value="Genomic_DNA"/>
</dbReference>
<dbReference type="InterPro" id="IPR016071">
    <property type="entry name" value="Staphylococal_nuclease_OB-fold"/>
</dbReference>
<comment type="caution">
    <text evidence="3">The sequence shown here is derived from an EMBL/GenBank/DDBJ whole genome shotgun (WGS) entry which is preliminary data.</text>
</comment>
<sequence length="124" mass="13930">MRLSGIDAPERSQSYGHASRRHLARMLFGKTVTIVTARTDRYGHQVGKVIVDQVDANLVQLRAGFAKRYKRYAHEQPVADRGPYAQAAADARKALRGLWHDAQPPPRAFRQARRNQAGPWVSGK</sequence>
<evidence type="ECO:0000256" key="1">
    <source>
        <dbReference type="SAM" id="MobiDB-lite"/>
    </source>
</evidence>
<dbReference type="InterPro" id="IPR035437">
    <property type="entry name" value="SNase_OB-fold_sf"/>
</dbReference>
<feature type="domain" description="TNase-like" evidence="2">
    <location>
        <begin position="1"/>
        <end position="101"/>
    </location>
</feature>
<evidence type="ECO:0000313" key="4">
    <source>
        <dbReference type="Proteomes" id="UP000634522"/>
    </source>
</evidence>
<accession>A0ABX1NIU0</accession>
<dbReference type="PROSITE" id="PS50830">
    <property type="entry name" value="TNASE_3"/>
    <property type="match status" value="1"/>
</dbReference>
<dbReference type="Proteomes" id="UP000634522">
    <property type="component" value="Unassembled WGS sequence"/>
</dbReference>